<keyword evidence="1" id="KW-0813">Transport</keyword>
<sequence>MTLSSLYVKETKAITRTKGSLLVAESIPDIKFGEIVDVQLSNGEVKRGQAIDISKEVTIVQVFGGVSEVDLIGSKVRCKGETLRLPVSEDILGRIFNGMGDPIDGGPSIVPEDYLDVNGEPI</sequence>
<dbReference type="Pfam" id="PF02874">
    <property type="entry name" value="ATP-synt_ab_N"/>
    <property type="match status" value="1"/>
</dbReference>
<dbReference type="CDD" id="cd18118">
    <property type="entry name" value="ATP-synt_V_A-type_beta_N"/>
    <property type="match status" value="1"/>
</dbReference>
<dbReference type="InterPro" id="IPR022879">
    <property type="entry name" value="V-ATPase_su_B/beta"/>
</dbReference>
<accession>X0Y2T2</accession>
<dbReference type="EMBL" id="BARS01053269">
    <property type="protein sequence ID" value="GAG50164.1"/>
    <property type="molecule type" value="Genomic_DNA"/>
</dbReference>
<evidence type="ECO:0000313" key="4">
    <source>
        <dbReference type="EMBL" id="GAG50164.1"/>
    </source>
</evidence>
<keyword evidence="2" id="KW-0406">Ion transport</keyword>
<proteinExistence type="predicted"/>
<dbReference type="AlphaFoldDB" id="X0Y2T2"/>
<dbReference type="GO" id="GO:1902600">
    <property type="term" value="P:proton transmembrane transport"/>
    <property type="evidence" value="ECO:0007669"/>
    <property type="project" value="InterPro"/>
</dbReference>
<name>X0Y2T2_9ZZZZ</name>
<gene>
    <name evidence="4" type="ORF">S01H1_79072</name>
</gene>
<protein>
    <recommendedName>
        <fullName evidence="3">ATPase F1/V1/A1 complex alpha/beta subunit N-terminal domain-containing protein</fullName>
    </recommendedName>
</protein>
<feature type="domain" description="ATPase F1/V1/A1 complex alpha/beta subunit N-terminal" evidence="3">
    <location>
        <begin position="14"/>
        <end position="80"/>
    </location>
</feature>
<evidence type="ECO:0000256" key="1">
    <source>
        <dbReference type="ARBA" id="ARBA00022448"/>
    </source>
</evidence>
<dbReference type="Gene3D" id="3.40.50.12240">
    <property type="match status" value="1"/>
</dbReference>
<feature type="non-terminal residue" evidence="4">
    <location>
        <position position="122"/>
    </location>
</feature>
<organism evidence="4">
    <name type="scientific">marine sediment metagenome</name>
    <dbReference type="NCBI Taxonomy" id="412755"/>
    <lineage>
        <taxon>unclassified sequences</taxon>
        <taxon>metagenomes</taxon>
        <taxon>ecological metagenomes</taxon>
    </lineage>
</organism>
<evidence type="ECO:0000259" key="3">
    <source>
        <dbReference type="Pfam" id="PF02874"/>
    </source>
</evidence>
<dbReference type="PANTHER" id="PTHR43389">
    <property type="entry name" value="V-TYPE PROTON ATPASE SUBUNIT B"/>
    <property type="match status" value="1"/>
</dbReference>
<comment type="caution">
    <text evidence="4">The sequence shown here is derived from an EMBL/GenBank/DDBJ whole genome shotgun (WGS) entry which is preliminary data.</text>
</comment>
<dbReference type="InterPro" id="IPR004100">
    <property type="entry name" value="ATPase_F1/V1/A1_a/bsu_N"/>
</dbReference>
<reference evidence="4" key="1">
    <citation type="journal article" date="2014" name="Front. Microbiol.">
        <title>High frequency of phylogenetically diverse reductive dehalogenase-homologous genes in deep subseafloor sedimentary metagenomes.</title>
        <authorList>
            <person name="Kawai M."/>
            <person name="Futagami T."/>
            <person name="Toyoda A."/>
            <person name="Takaki Y."/>
            <person name="Nishi S."/>
            <person name="Hori S."/>
            <person name="Arai W."/>
            <person name="Tsubouchi T."/>
            <person name="Morono Y."/>
            <person name="Uchiyama I."/>
            <person name="Ito T."/>
            <person name="Fujiyama A."/>
            <person name="Inagaki F."/>
            <person name="Takami H."/>
        </authorList>
    </citation>
    <scope>NUCLEOTIDE SEQUENCE</scope>
    <source>
        <strain evidence="4">Expedition CK06-06</strain>
    </source>
</reference>
<dbReference type="GO" id="GO:0046034">
    <property type="term" value="P:ATP metabolic process"/>
    <property type="evidence" value="ECO:0007669"/>
    <property type="project" value="InterPro"/>
</dbReference>
<evidence type="ECO:0000256" key="2">
    <source>
        <dbReference type="ARBA" id="ARBA00023065"/>
    </source>
</evidence>
<dbReference type="PANTHER" id="PTHR43389:SF4">
    <property type="entry name" value="V-TYPE PROTON ATPASE SUBUNIT B"/>
    <property type="match status" value="1"/>
</dbReference>